<dbReference type="EC" id="2.7.13.3" evidence="2"/>
<evidence type="ECO:0000256" key="7">
    <source>
        <dbReference type="SAM" id="Coils"/>
    </source>
</evidence>
<dbReference type="InterPro" id="IPR001638">
    <property type="entry name" value="Solute-binding_3/MltF_N"/>
</dbReference>
<evidence type="ECO:0000313" key="12">
    <source>
        <dbReference type="Proteomes" id="UP000642920"/>
    </source>
</evidence>
<dbReference type="Pfam" id="PF00512">
    <property type="entry name" value="HisKA"/>
    <property type="match status" value="1"/>
</dbReference>
<dbReference type="InterPro" id="IPR003594">
    <property type="entry name" value="HATPase_dom"/>
</dbReference>
<dbReference type="SMART" id="SM00062">
    <property type="entry name" value="PBPb"/>
    <property type="match status" value="1"/>
</dbReference>
<dbReference type="InterPro" id="IPR004358">
    <property type="entry name" value="Sig_transdc_His_kin-like_C"/>
</dbReference>
<keyword evidence="7" id="KW-0175">Coiled coil</keyword>
<comment type="caution">
    <text evidence="11">The sequence shown here is derived from an EMBL/GenBank/DDBJ whole genome shotgun (WGS) entry which is preliminary data.</text>
</comment>
<keyword evidence="6" id="KW-0902">Two-component regulatory system</keyword>
<sequence>MRSVFVLYFMLMMGMQTLSSAEPVIATDHEMFNSEDTVELNLFWFVSKPFIYKNEKGELTGIEYDILNEYKSYLANKYGVNLRLNWIEADSFGNIIDRIQAASNDNHVGVSAFSITPERLEKVDFSHPYLADFTVLVSSEGTPILKTLDEVNKTLSQMEAVTISGTTYEEFLFELKNQLQVDFNIHYINSDKNVLNEVSKADNRFGFIDLPIYLMLIKNGGNLTRQNFFTKRGNGYAFMFPKASKWKVRMDSFLMDPQSREMLAEITSNYIGEELFEFIENIYGGHNLGTSLLTKEKELQNEQLILKEQLLEKEKQQRIYLMIALVAMVILIGIIAFQYYRQQKIAETLLTQNKKVESQQRNIESKNEQLFNRNLQLTSLNEEKNSLVKILAHDLRSPINQIQGLVEVLSLGESTLDKESTETINQIKDAAKRVNNMISKILDFDALEEDRMKVIKEEINVENLVAELANNFKNQAENKKIELIYQVPVNTIIYSDHLYFTQILENLISNAIKFSEKETRVWVEVFDDQQAVVVKVVDEGPGLTEQDKRLIFNKYQKLSAKPTNGESSTGLGLSIVKKYAELLDITLTYQSEVDKGTTFILKIPKYKKEG</sequence>
<feature type="coiled-coil region" evidence="7">
    <location>
        <begin position="346"/>
        <end position="373"/>
    </location>
</feature>
<evidence type="ECO:0000256" key="2">
    <source>
        <dbReference type="ARBA" id="ARBA00012438"/>
    </source>
</evidence>
<dbReference type="Gene3D" id="3.30.565.10">
    <property type="entry name" value="Histidine kinase-like ATPase, C-terminal domain"/>
    <property type="match status" value="1"/>
</dbReference>
<evidence type="ECO:0000256" key="4">
    <source>
        <dbReference type="ARBA" id="ARBA00022679"/>
    </source>
</evidence>
<keyword evidence="8" id="KW-0812">Transmembrane</keyword>
<feature type="chain" id="PRO_5038103615" description="histidine kinase" evidence="9">
    <location>
        <begin position="22"/>
        <end position="610"/>
    </location>
</feature>
<evidence type="ECO:0000256" key="6">
    <source>
        <dbReference type="ARBA" id="ARBA00023012"/>
    </source>
</evidence>
<dbReference type="Gene3D" id="1.10.287.130">
    <property type="match status" value="1"/>
</dbReference>
<dbReference type="CDD" id="cd00075">
    <property type="entry name" value="HATPase"/>
    <property type="match status" value="1"/>
</dbReference>
<dbReference type="Pfam" id="PF02518">
    <property type="entry name" value="HATPase_c"/>
    <property type="match status" value="1"/>
</dbReference>
<name>A0A937AIQ9_9BACT</name>
<reference evidence="11" key="1">
    <citation type="submission" date="2021-01" db="EMBL/GenBank/DDBJ databases">
        <title>Marivirga sp. nov., isolated from intertidal surface sediments.</title>
        <authorList>
            <person name="Zhang M."/>
        </authorList>
    </citation>
    <scope>NUCLEOTIDE SEQUENCE</scope>
    <source>
        <strain evidence="11">SM1354</strain>
    </source>
</reference>
<comment type="catalytic activity">
    <reaction evidence="1">
        <text>ATP + protein L-histidine = ADP + protein N-phospho-L-histidine.</text>
        <dbReference type="EC" id="2.7.13.3"/>
    </reaction>
</comment>
<dbReference type="SUPFAM" id="SSF47384">
    <property type="entry name" value="Homodimeric domain of signal transducing histidine kinase"/>
    <property type="match status" value="1"/>
</dbReference>
<dbReference type="GO" id="GO:0000155">
    <property type="term" value="F:phosphorelay sensor kinase activity"/>
    <property type="evidence" value="ECO:0007669"/>
    <property type="project" value="InterPro"/>
</dbReference>
<dbReference type="EMBL" id="JAERQG010000001">
    <property type="protein sequence ID" value="MBL0764338.1"/>
    <property type="molecule type" value="Genomic_DNA"/>
</dbReference>
<evidence type="ECO:0000256" key="1">
    <source>
        <dbReference type="ARBA" id="ARBA00000085"/>
    </source>
</evidence>
<dbReference type="PROSITE" id="PS50109">
    <property type="entry name" value="HIS_KIN"/>
    <property type="match status" value="1"/>
</dbReference>
<evidence type="ECO:0000256" key="5">
    <source>
        <dbReference type="ARBA" id="ARBA00022777"/>
    </source>
</evidence>
<gene>
    <name evidence="11" type="ORF">JKP34_03680</name>
</gene>
<organism evidence="11 12">
    <name type="scientific">Marivirga atlantica</name>
    <dbReference type="NCBI Taxonomy" id="1548457"/>
    <lineage>
        <taxon>Bacteria</taxon>
        <taxon>Pseudomonadati</taxon>
        <taxon>Bacteroidota</taxon>
        <taxon>Cytophagia</taxon>
        <taxon>Cytophagales</taxon>
        <taxon>Marivirgaceae</taxon>
        <taxon>Marivirga</taxon>
    </lineage>
</organism>
<keyword evidence="8" id="KW-1133">Transmembrane helix</keyword>
<keyword evidence="9" id="KW-0732">Signal</keyword>
<evidence type="ECO:0000259" key="10">
    <source>
        <dbReference type="PROSITE" id="PS50109"/>
    </source>
</evidence>
<keyword evidence="5" id="KW-0418">Kinase</keyword>
<dbReference type="SUPFAM" id="SSF55874">
    <property type="entry name" value="ATPase domain of HSP90 chaperone/DNA topoisomerase II/histidine kinase"/>
    <property type="match status" value="1"/>
</dbReference>
<dbReference type="PRINTS" id="PR00344">
    <property type="entry name" value="BCTRLSENSOR"/>
</dbReference>
<accession>A0A937AIQ9</accession>
<dbReference type="InterPro" id="IPR036890">
    <property type="entry name" value="HATPase_C_sf"/>
</dbReference>
<dbReference type="SMART" id="SM00387">
    <property type="entry name" value="HATPase_c"/>
    <property type="match status" value="1"/>
</dbReference>
<evidence type="ECO:0000256" key="3">
    <source>
        <dbReference type="ARBA" id="ARBA00022553"/>
    </source>
</evidence>
<keyword evidence="12" id="KW-1185">Reference proteome</keyword>
<dbReference type="Pfam" id="PF00497">
    <property type="entry name" value="SBP_bac_3"/>
    <property type="match status" value="1"/>
</dbReference>
<protein>
    <recommendedName>
        <fullName evidence="2">histidine kinase</fullName>
        <ecNumber evidence="2">2.7.13.3</ecNumber>
    </recommendedName>
</protein>
<dbReference type="AlphaFoldDB" id="A0A937AIQ9"/>
<dbReference type="InterPro" id="IPR036097">
    <property type="entry name" value="HisK_dim/P_sf"/>
</dbReference>
<proteinExistence type="predicted"/>
<keyword evidence="8" id="KW-0472">Membrane</keyword>
<dbReference type="CDD" id="cd00082">
    <property type="entry name" value="HisKA"/>
    <property type="match status" value="1"/>
</dbReference>
<dbReference type="InterPro" id="IPR003661">
    <property type="entry name" value="HisK_dim/P_dom"/>
</dbReference>
<evidence type="ECO:0000313" key="11">
    <source>
        <dbReference type="EMBL" id="MBL0764338.1"/>
    </source>
</evidence>
<dbReference type="PANTHER" id="PTHR43711:SF31">
    <property type="entry name" value="HISTIDINE KINASE"/>
    <property type="match status" value="1"/>
</dbReference>
<feature type="transmembrane region" description="Helical" evidence="8">
    <location>
        <begin position="319"/>
        <end position="340"/>
    </location>
</feature>
<feature type="domain" description="Histidine kinase" evidence="10">
    <location>
        <begin position="390"/>
        <end position="607"/>
    </location>
</feature>
<dbReference type="InterPro" id="IPR005467">
    <property type="entry name" value="His_kinase_dom"/>
</dbReference>
<dbReference type="SMART" id="SM00388">
    <property type="entry name" value="HisKA"/>
    <property type="match status" value="1"/>
</dbReference>
<feature type="signal peptide" evidence="9">
    <location>
        <begin position="1"/>
        <end position="21"/>
    </location>
</feature>
<dbReference type="RefSeq" id="WP_201917822.1">
    <property type="nucleotide sequence ID" value="NZ_JAERQG010000001.1"/>
</dbReference>
<evidence type="ECO:0000256" key="8">
    <source>
        <dbReference type="SAM" id="Phobius"/>
    </source>
</evidence>
<dbReference type="Gene3D" id="3.40.190.10">
    <property type="entry name" value="Periplasmic binding protein-like II"/>
    <property type="match status" value="2"/>
</dbReference>
<dbReference type="Proteomes" id="UP000642920">
    <property type="component" value="Unassembled WGS sequence"/>
</dbReference>
<dbReference type="SUPFAM" id="SSF53850">
    <property type="entry name" value="Periplasmic binding protein-like II"/>
    <property type="match status" value="1"/>
</dbReference>
<keyword evidence="4" id="KW-0808">Transferase</keyword>
<dbReference type="InterPro" id="IPR050736">
    <property type="entry name" value="Sensor_HK_Regulatory"/>
</dbReference>
<evidence type="ECO:0000256" key="9">
    <source>
        <dbReference type="SAM" id="SignalP"/>
    </source>
</evidence>
<dbReference type="PANTHER" id="PTHR43711">
    <property type="entry name" value="TWO-COMPONENT HISTIDINE KINASE"/>
    <property type="match status" value="1"/>
</dbReference>
<keyword evidence="3" id="KW-0597">Phosphoprotein</keyword>